<evidence type="ECO:0000256" key="1">
    <source>
        <dbReference type="SAM" id="MobiDB-lite"/>
    </source>
</evidence>
<feature type="compositionally biased region" description="Low complexity" evidence="1">
    <location>
        <begin position="171"/>
        <end position="188"/>
    </location>
</feature>
<feature type="compositionally biased region" description="Basic and acidic residues" evidence="1">
    <location>
        <begin position="710"/>
        <end position="719"/>
    </location>
</feature>
<organism evidence="3 4">
    <name type="scientific">Kockovaella imperatae</name>
    <dbReference type="NCBI Taxonomy" id="4999"/>
    <lineage>
        <taxon>Eukaryota</taxon>
        <taxon>Fungi</taxon>
        <taxon>Dikarya</taxon>
        <taxon>Basidiomycota</taxon>
        <taxon>Agaricomycotina</taxon>
        <taxon>Tremellomycetes</taxon>
        <taxon>Tremellales</taxon>
        <taxon>Cuniculitremaceae</taxon>
        <taxon>Kockovaella</taxon>
    </lineage>
</organism>
<feature type="transmembrane region" description="Helical" evidence="2">
    <location>
        <begin position="194"/>
        <end position="216"/>
    </location>
</feature>
<keyword evidence="2" id="KW-0472">Membrane</keyword>
<dbReference type="OrthoDB" id="2563978at2759"/>
<feature type="region of interest" description="Disordered" evidence="1">
    <location>
        <begin position="247"/>
        <end position="290"/>
    </location>
</feature>
<proteinExistence type="predicted"/>
<evidence type="ECO:0000313" key="4">
    <source>
        <dbReference type="Proteomes" id="UP000193218"/>
    </source>
</evidence>
<feature type="region of interest" description="Disordered" evidence="1">
    <location>
        <begin position="342"/>
        <end position="469"/>
    </location>
</feature>
<feature type="region of interest" description="Disordered" evidence="1">
    <location>
        <begin position="637"/>
        <end position="719"/>
    </location>
</feature>
<accession>A0A1Y1UE05</accession>
<gene>
    <name evidence="3" type="ORF">BD324DRAFT_484591</name>
</gene>
<dbReference type="Proteomes" id="UP000193218">
    <property type="component" value="Unassembled WGS sequence"/>
</dbReference>
<feature type="compositionally biased region" description="Low complexity" evidence="1">
    <location>
        <begin position="342"/>
        <end position="356"/>
    </location>
</feature>
<dbReference type="AlphaFoldDB" id="A0A1Y1UE05"/>
<feature type="compositionally biased region" description="Low complexity" evidence="1">
    <location>
        <begin position="437"/>
        <end position="463"/>
    </location>
</feature>
<keyword evidence="2" id="KW-1133">Transmembrane helix</keyword>
<evidence type="ECO:0000313" key="3">
    <source>
        <dbReference type="EMBL" id="ORX36273.1"/>
    </source>
</evidence>
<reference evidence="3 4" key="1">
    <citation type="submission" date="2017-03" db="EMBL/GenBank/DDBJ databases">
        <title>Widespread Adenine N6-methylation of Active Genes in Fungi.</title>
        <authorList>
            <consortium name="DOE Joint Genome Institute"/>
            <person name="Mondo S.J."/>
            <person name="Dannebaum R.O."/>
            <person name="Kuo R.C."/>
            <person name="Louie K.B."/>
            <person name="Bewick A.J."/>
            <person name="Labutti K."/>
            <person name="Haridas S."/>
            <person name="Kuo A."/>
            <person name="Salamov A."/>
            <person name="Ahrendt S.R."/>
            <person name="Lau R."/>
            <person name="Bowen B.P."/>
            <person name="Lipzen A."/>
            <person name="Sullivan W."/>
            <person name="Andreopoulos W.B."/>
            <person name="Clum A."/>
            <person name="Lindquist E."/>
            <person name="Daum C."/>
            <person name="Northen T.R."/>
            <person name="Ramamoorthy G."/>
            <person name="Schmitz R.J."/>
            <person name="Gryganskyi A."/>
            <person name="Culley D."/>
            <person name="Magnuson J."/>
            <person name="James T.Y."/>
            <person name="O'Malley M.A."/>
            <person name="Stajich J.E."/>
            <person name="Spatafora J.W."/>
            <person name="Visel A."/>
            <person name="Grigoriev I.V."/>
        </authorList>
    </citation>
    <scope>NUCLEOTIDE SEQUENCE [LARGE SCALE GENOMIC DNA]</scope>
    <source>
        <strain evidence="3 4">NRRL Y-17943</strain>
    </source>
</reference>
<feature type="compositionally biased region" description="Polar residues" evidence="1">
    <location>
        <begin position="508"/>
        <end position="527"/>
    </location>
</feature>
<feature type="compositionally biased region" description="Polar residues" evidence="1">
    <location>
        <begin position="141"/>
        <end position="170"/>
    </location>
</feature>
<protein>
    <submittedName>
        <fullName evidence="3">Uncharacterized protein</fullName>
    </submittedName>
</protein>
<keyword evidence="4" id="KW-1185">Reference proteome</keyword>
<dbReference type="InParanoid" id="A0A1Y1UE05"/>
<feature type="region of interest" description="Disordered" evidence="1">
    <location>
        <begin position="141"/>
        <end position="188"/>
    </location>
</feature>
<feature type="compositionally biased region" description="Polar residues" evidence="1">
    <location>
        <begin position="653"/>
        <end position="687"/>
    </location>
</feature>
<feature type="compositionally biased region" description="Polar residues" evidence="1">
    <location>
        <begin position="581"/>
        <end position="595"/>
    </location>
</feature>
<sequence length="719" mass="75619">MESTVKCYSSEGDPWISHEHVIAGRDAIAPDGQVLPDWLTWREYSTLTDGVEVRTWSIVRLPQTYYGPSIPLGQGWTFGGLSSPVSAAAQPATVVTASSSGSIPPSPSGPSSSPPFYTFSATSKSLDATATPSTSTSILAPTASAGSSLPVSTTSPASILSPQFPSTRQVQSDTSSSPDPSSAAQASRETDIPLLPALLVPLLALLLISVGALWYFGRRRQALNSQPRLNQPGWLPAYWRKEGRHRYEKTVEKPEPSYAPDGPAEPDGQGDTQSQPTFYGPAPPPLSPVPTERSALLAEFTPHHHRQHSLTPSSRRVHDDELAELVAQNHTLLERLTLGLGLSSSRSSSRCGRPGRATSGNTVERLGSAAYRQLGDGPPVVQTQKSVNRTSQSQSGSATGSGSGNGAQADTSGTTSGPNPPSAGFSDRLLSFRVPASSNSSRGSYRRGGSTSSRASSGGTRSTGDLDGGWFASRYGQTRIAGEATAPAGRFGDPSTWPSAIQEDDTGDTPNDQPPARTNTSWISSSRLGFPQPPPRDEQKAHHAAKVLQRGKRGYSHAPLSAFGSMSPTPPASLESAEPHTGSNRPTSASRSALSPMNDLFVTTPPGSAGSADRPHSFIGEPIVDVRGLAHQTCSNGAFDEFGGPTRKDSRETNITSANSEIGRSENASLQSGYNLDSHGGSQSSGPEEQAAQGQALHGRRSRPWLLSPRDADGHQNQA</sequence>
<dbReference type="RefSeq" id="XP_021870374.1">
    <property type="nucleotide sequence ID" value="XM_022012912.1"/>
</dbReference>
<dbReference type="STRING" id="4999.A0A1Y1UE05"/>
<comment type="caution">
    <text evidence="3">The sequence shown here is derived from an EMBL/GenBank/DDBJ whole genome shotgun (WGS) entry which is preliminary data.</text>
</comment>
<name>A0A1Y1UE05_9TREE</name>
<feature type="compositionally biased region" description="Basic residues" evidence="1">
    <location>
        <begin position="542"/>
        <end position="555"/>
    </location>
</feature>
<dbReference type="GeneID" id="33554720"/>
<evidence type="ECO:0000256" key="2">
    <source>
        <dbReference type="SAM" id="Phobius"/>
    </source>
</evidence>
<keyword evidence="2" id="KW-0812">Transmembrane</keyword>
<feature type="region of interest" description="Disordered" evidence="1">
    <location>
        <begin position="484"/>
        <end position="616"/>
    </location>
</feature>
<dbReference type="EMBL" id="NBSH01000008">
    <property type="protein sequence ID" value="ORX36273.1"/>
    <property type="molecule type" value="Genomic_DNA"/>
</dbReference>